<evidence type="ECO:0000313" key="2">
    <source>
        <dbReference type="EMBL" id="CAI9951968.1"/>
    </source>
</evidence>
<evidence type="ECO:0000256" key="1">
    <source>
        <dbReference type="SAM" id="Coils"/>
    </source>
</evidence>
<proteinExistence type="predicted"/>
<reference evidence="2" key="1">
    <citation type="submission" date="2023-06" db="EMBL/GenBank/DDBJ databases">
        <authorList>
            <person name="Kurt Z."/>
        </authorList>
    </citation>
    <scope>NUCLEOTIDE SEQUENCE</scope>
</reference>
<dbReference type="Proteomes" id="UP001642409">
    <property type="component" value="Unassembled WGS sequence"/>
</dbReference>
<evidence type="ECO:0000313" key="4">
    <source>
        <dbReference type="Proteomes" id="UP001642409"/>
    </source>
</evidence>
<accession>A0AA86Q657</accession>
<dbReference type="EMBL" id="CAXDID020000469">
    <property type="protein sequence ID" value="CAL6094740.1"/>
    <property type="molecule type" value="Genomic_DNA"/>
</dbReference>
<gene>
    <name evidence="2" type="ORF">HINF_LOCUS39613</name>
    <name evidence="3" type="ORF">HINF_LOCUS67614</name>
</gene>
<keyword evidence="4" id="KW-1185">Reference proteome</keyword>
<keyword evidence="1" id="KW-0175">Coiled coil</keyword>
<reference evidence="3 4" key="2">
    <citation type="submission" date="2024-07" db="EMBL/GenBank/DDBJ databases">
        <authorList>
            <person name="Akdeniz Z."/>
        </authorList>
    </citation>
    <scope>NUCLEOTIDE SEQUENCE [LARGE SCALE GENOMIC DNA]</scope>
</reference>
<comment type="caution">
    <text evidence="2">The sequence shown here is derived from an EMBL/GenBank/DDBJ whole genome shotgun (WGS) entry which is preliminary data.</text>
</comment>
<organism evidence="2">
    <name type="scientific">Hexamita inflata</name>
    <dbReference type="NCBI Taxonomy" id="28002"/>
    <lineage>
        <taxon>Eukaryota</taxon>
        <taxon>Metamonada</taxon>
        <taxon>Diplomonadida</taxon>
        <taxon>Hexamitidae</taxon>
        <taxon>Hexamitinae</taxon>
        <taxon>Hexamita</taxon>
    </lineage>
</organism>
<feature type="coiled-coil region" evidence="1">
    <location>
        <begin position="57"/>
        <end position="91"/>
    </location>
</feature>
<dbReference type="EMBL" id="CATOUU010000830">
    <property type="protein sequence ID" value="CAI9951968.1"/>
    <property type="molecule type" value="Genomic_DNA"/>
</dbReference>
<sequence length="112" mass="13324">MDSINHDFVTIISENLHINNISYHFNGYDNLLQEVLYSKKQYELDRDQNAYEVAKEYSRLTQKRRLAAMEIAKLSEEREKIDRDKKNIDKIIGTLSQRGILLDEKKEEFLTE</sequence>
<protein>
    <submittedName>
        <fullName evidence="3">Hypothetical_protein</fullName>
    </submittedName>
</protein>
<evidence type="ECO:0000313" key="3">
    <source>
        <dbReference type="EMBL" id="CAL6094740.1"/>
    </source>
</evidence>
<name>A0AA86Q657_9EUKA</name>
<dbReference type="AlphaFoldDB" id="A0AA86Q657"/>